<dbReference type="PANTHER" id="PTHR34956">
    <property type="entry name" value="OS05G0397300 PROTEIN"/>
    <property type="match status" value="1"/>
</dbReference>
<dbReference type="Gramene" id="KCW86345">
    <property type="protein sequence ID" value="KCW86345"/>
    <property type="gene ID" value="EUGRSUZ_B03033"/>
</dbReference>
<accession>A0A059D801</accession>
<dbReference type="KEGG" id="egr:104433290"/>
<evidence type="ECO:0000313" key="2">
    <source>
        <dbReference type="EMBL" id="KCW86345.1"/>
    </source>
</evidence>
<dbReference type="OrthoDB" id="1649181at2759"/>
<dbReference type="EMBL" id="KK198754">
    <property type="protein sequence ID" value="KCW86345.1"/>
    <property type="molecule type" value="Genomic_DNA"/>
</dbReference>
<feature type="compositionally biased region" description="Basic residues" evidence="1">
    <location>
        <begin position="104"/>
        <end position="120"/>
    </location>
</feature>
<proteinExistence type="predicted"/>
<evidence type="ECO:0000256" key="1">
    <source>
        <dbReference type="SAM" id="MobiDB-lite"/>
    </source>
</evidence>
<dbReference type="eggNOG" id="ENOG502S892">
    <property type="taxonomic scope" value="Eukaryota"/>
</dbReference>
<dbReference type="InParanoid" id="A0A059D801"/>
<sequence>MYIRTEPDPGVGGDGDGDDVHYAELEKQIILLMADDGEDDPVALDTKTNSSRKLGFVSSIRYDAASNLGRWENDISSSVPAWLSNLWSSGNVGGTGVFIPQLAQKRRRHNSGRTNRRKSTYKQVEKKMNK</sequence>
<reference evidence="2" key="1">
    <citation type="submission" date="2013-07" db="EMBL/GenBank/DDBJ databases">
        <title>The genome of Eucalyptus grandis.</title>
        <authorList>
            <person name="Schmutz J."/>
            <person name="Hayes R."/>
            <person name="Myburg A."/>
            <person name="Tuskan G."/>
            <person name="Grattapaglia D."/>
            <person name="Rokhsar D.S."/>
        </authorList>
    </citation>
    <scope>NUCLEOTIDE SEQUENCE</scope>
    <source>
        <tissue evidence="2">Leaf extractions</tissue>
    </source>
</reference>
<protein>
    <submittedName>
        <fullName evidence="2">Uncharacterized protein</fullName>
    </submittedName>
</protein>
<gene>
    <name evidence="2" type="ORF">EUGRSUZ_B03033</name>
</gene>
<dbReference type="PANTHER" id="PTHR34956:SF1">
    <property type="entry name" value="DUF4005 DOMAIN-CONTAINING PROTEIN"/>
    <property type="match status" value="1"/>
</dbReference>
<dbReference type="AlphaFoldDB" id="A0A059D801"/>
<name>A0A059D801_EUCGR</name>
<organism evidence="2">
    <name type="scientific">Eucalyptus grandis</name>
    <name type="common">Flooded gum</name>
    <dbReference type="NCBI Taxonomy" id="71139"/>
    <lineage>
        <taxon>Eukaryota</taxon>
        <taxon>Viridiplantae</taxon>
        <taxon>Streptophyta</taxon>
        <taxon>Embryophyta</taxon>
        <taxon>Tracheophyta</taxon>
        <taxon>Spermatophyta</taxon>
        <taxon>Magnoliopsida</taxon>
        <taxon>eudicotyledons</taxon>
        <taxon>Gunneridae</taxon>
        <taxon>Pentapetalae</taxon>
        <taxon>rosids</taxon>
        <taxon>malvids</taxon>
        <taxon>Myrtales</taxon>
        <taxon>Myrtaceae</taxon>
        <taxon>Myrtoideae</taxon>
        <taxon>Eucalypteae</taxon>
        <taxon>Eucalyptus</taxon>
    </lineage>
</organism>
<feature type="region of interest" description="Disordered" evidence="1">
    <location>
        <begin position="102"/>
        <end position="130"/>
    </location>
</feature>
<dbReference type="OMA" id="ETRSFNP"/>